<feature type="binding site" evidence="5">
    <location>
        <position position="31"/>
    </location>
    <ligand>
        <name>AMP</name>
        <dbReference type="ChEBI" id="CHEBI:456215"/>
    </ligand>
</feature>
<accession>A0A0J1BML5</accession>
<name>A0A0J1BML5_RHOIS</name>
<evidence type="ECO:0000313" key="9">
    <source>
        <dbReference type="Proteomes" id="UP000036367"/>
    </source>
</evidence>
<dbReference type="PRINTS" id="PR00094">
    <property type="entry name" value="ADENYLTKNASE"/>
</dbReference>
<dbReference type="GO" id="GO:0005737">
    <property type="term" value="C:cytoplasm"/>
    <property type="evidence" value="ECO:0007669"/>
    <property type="project" value="UniProtKB-SubCell"/>
</dbReference>
<feature type="binding site" evidence="5">
    <location>
        <position position="124"/>
    </location>
    <ligand>
        <name>ATP</name>
        <dbReference type="ChEBI" id="CHEBI:30616"/>
    </ligand>
</feature>
<dbReference type="GO" id="GO:0044209">
    <property type="term" value="P:AMP salvage"/>
    <property type="evidence" value="ECO:0007669"/>
    <property type="project" value="UniProtKB-UniRule"/>
</dbReference>
<keyword evidence="2 5" id="KW-0545">Nucleotide biosynthesis</keyword>
<dbReference type="EC" id="2.7.4.3" evidence="5 7"/>
<keyword evidence="3 5" id="KW-0547">Nucleotide-binding</keyword>
<dbReference type="HAMAP" id="MF_00235">
    <property type="entry name" value="Adenylate_kinase_Adk"/>
    <property type="match status" value="1"/>
</dbReference>
<comment type="subunit">
    <text evidence="5 7">Monomer.</text>
</comment>
<feature type="binding site" evidence="5">
    <location>
        <begin position="10"/>
        <end position="15"/>
    </location>
    <ligand>
        <name>ATP</name>
        <dbReference type="ChEBI" id="CHEBI:30616"/>
    </ligand>
</feature>
<comment type="function">
    <text evidence="5">Catalyzes the reversible transfer of the terminal phosphate group between ATP and AMP. Plays an important role in cellular energy homeostasis and in adenine nucleotide metabolism.</text>
</comment>
<evidence type="ECO:0000256" key="4">
    <source>
        <dbReference type="ARBA" id="ARBA00022777"/>
    </source>
</evidence>
<dbReference type="PANTHER" id="PTHR23359">
    <property type="entry name" value="NUCLEOTIDE KINASE"/>
    <property type="match status" value="1"/>
</dbReference>
<reference evidence="8" key="1">
    <citation type="submission" date="2015-05" db="EMBL/GenBank/DDBJ databases">
        <title>Permanent draft genome of Rhodopirellula islandicus K833.</title>
        <authorList>
            <person name="Kizina J."/>
            <person name="Richter M."/>
            <person name="Glockner F.O."/>
            <person name="Harder J."/>
        </authorList>
    </citation>
    <scope>NUCLEOTIDE SEQUENCE [LARGE SCALE GENOMIC DNA]</scope>
    <source>
        <strain evidence="8">K833</strain>
    </source>
</reference>
<comment type="caution">
    <text evidence="5">Lacks conserved residue(s) required for the propagation of feature annotation.</text>
</comment>
<comment type="subcellular location">
    <subcellularLocation>
        <location evidence="5 7">Cytoplasm</location>
    </subcellularLocation>
</comment>
<dbReference type="AlphaFoldDB" id="A0A0J1BML5"/>
<keyword evidence="1 5" id="KW-0808">Transferase</keyword>
<dbReference type="RefSeq" id="WP_047812380.1">
    <property type="nucleotide sequence ID" value="NZ_LECT01000003.1"/>
</dbReference>
<organism evidence="8 9">
    <name type="scientific">Rhodopirellula islandica</name>
    <dbReference type="NCBI Taxonomy" id="595434"/>
    <lineage>
        <taxon>Bacteria</taxon>
        <taxon>Pseudomonadati</taxon>
        <taxon>Planctomycetota</taxon>
        <taxon>Planctomycetia</taxon>
        <taxon>Pirellulales</taxon>
        <taxon>Pirellulaceae</taxon>
        <taxon>Rhodopirellula</taxon>
    </lineage>
</organism>
<comment type="similarity">
    <text evidence="5 6">Belongs to the adenylate kinase family.</text>
</comment>
<dbReference type="InterPro" id="IPR033690">
    <property type="entry name" value="Adenylat_kinase_CS"/>
</dbReference>
<keyword evidence="4 5" id="KW-0418">Kinase</keyword>
<comment type="domain">
    <text evidence="5">Consists of three domains, a large central CORE domain and two small peripheral domains, NMPbind and LID, which undergo movements during catalysis. The LID domain closes over the site of phosphoryl transfer upon ATP binding. Assembling and dissambling the active center during each catalytic cycle provides an effective means to prevent ATP hydrolysis.</text>
</comment>
<dbReference type="PATRIC" id="fig|595434.4.peg.226"/>
<dbReference type="CDD" id="cd01428">
    <property type="entry name" value="ADK"/>
    <property type="match status" value="1"/>
</dbReference>
<protein>
    <recommendedName>
        <fullName evidence="5 7">Adenylate kinase</fullName>
        <shortName evidence="5">AK</shortName>
        <ecNumber evidence="5 7">2.7.4.3</ecNumber>
    </recommendedName>
    <alternativeName>
        <fullName evidence="5">ATP-AMP transphosphorylase</fullName>
    </alternativeName>
    <alternativeName>
        <fullName evidence="5">ATP:AMP phosphotransferase</fullName>
    </alternativeName>
    <alternativeName>
        <fullName evidence="5">Adenylate monophosphate kinase</fullName>
    </alternativeName>
</protein>
<evidence type="ECO:0000256" key="3">
    <source>
        <dbReference type="ARBA" id="ARBA00022741"/>
    </source>
</evidence>
<evidence type="ECO:0000256" key="7">
    <source>
        <dbReference type="RuleBase" id="RU003331"/>
    </source>
</evidence>
<dbReference type="InterPro" id="IPR027417">
    <property type="entry name" value="P-loop_NTPase"/>
</dbReference>
<comment type="pathway">
    <text evidence="5">Purine metabolism; AMP biosynthesis via salvage pathway; AMP from ADP: step 1/1.</text>
</comment>
<dbReference type="InterPro" id="IPR000850">
    <property type="entry name" value="Adenylat/UMP-CMP_kin"/>
</dbReference>
<dbReference type="PROSITE" id="PS00113">
    <property type="entry name" value="ADENYLATE_KINASE"/>
    <property type="match status" value="1"/>
</dbReference>
<dbReference type="OrthoDB" id="9805030at2"/>
<dbReference type="GO" id="GO:0004017">
    <property type="term" value="F:AMP kinase activity"/>
    <property type="evidence" value="ECO:0007669"/>
    <property type="project" value="UniProtKB-UniRule"/>
</dbReference>
<proteinExistence type="inferred from homology"/>
<dbReference type="SUPFAM" id="SSF52540">
    <property type="entry name" value="P-loop containing nucleoside triphosphate hydrolases"/>
    <property type="match status" value="1"/>
</dbReference>
<evidence type="ECO:0000256" key="1">
    <source>
        <dbReference type="ARBA" id="ARBA00022679"/>
    </source>
</evidence>
<sequence length="195" mass="21939">MRIVFIGPPGAGKGTQCELLSKALRVPHIGTGGMLRALEPDRGEQIHLRIDRGHFAPDEFVLQMVAKRLAQPDSQTGYLLDGFPRTQVQASAFDQQLIADSVKLDHVLHLQVSADVLIKRLRKRGKTEKRADDAEECIRERFRIYEARTEPLLDHYRQQGLVRDIDASVSEPLVHASIWERLHPDALAIDPAAKD</sequence>
<dbReference type="GO" id="GO:0005524">
    <property type="term" value="F:ATP binding"/>
    <property type="evidence" value="ECO:0007669"/>
    <property type="project" value="UniProtKB-UniRule"/>
</dbReference>
<feature type="binding site" evidence="5">
    <location>
        <position position="169"/>
    </location>
    <ligand>
        <name>ATP</name>
        <dbReference type="ChEBI" id="CHEBI:30616"/>
    </ligand>
</feature>
<feature type="binding site" evidence="5">
    <location>
        <position position="89"/>
    </location>
    <ligand>
        <name>AMP</name>
        <dbReference type="ChEBI" id="CHEBI:456215"/>
    </ligand>
</feature>
<feature type="binding site" evidence="5">
    <location>
        <begin position="82"/>
        <end position="85"/>
    </location>
    <ligand>
        <name>AMP</name>
        <dbReference type="ChEBI" id="CHEBI:456215"/>
    </ligand>
</feature>
<keyword evidence="5" id="KW-0963">Cytoplasm</keyword>
<evidence type="ECO:0000256" key="2">
    <source>
        <dbReference type="ARBA" id="ARBA00022727"/>
    </source>
</evidence>
<keyword evidence="5 7" id="KW-0067">ATP-binding</keyword>
<keyword evidence="9" id="KW-1185">Reference proteome</keyword>
<evidence type="ECO:0000256" key="6">
    <source>
        <dbReference type="RuleBase" id="RU003330"/>
    </source>
</evidence>
<feature type="binding site" evidence="5">
    <location>
        <position position="141"/>
    </location>
    <ligand>
        <name>AMP</name>
        <dbReference type="ChEBI" id="CHEBI:456215"/>
    </ligand>
</feature>
<feature type="binding site" evidence="5">
    <location>
        <position position="130"/>
    </location>
    <ligand>
        <name>AMP</name>
        <dbReference type="ChEBI" id="CHEBI:456215"/>
    </ligand>
</feature>
<dbReference type="Proteomes" id="UP000036367">
    <property type="component" value="Unassembled WGS sequence"/>
</dbReference>
<dbReference type="STRING" id="595434.RISK_000239"/>
<evidence type="ECO:0000313" key="8">
    <source>
        <dbReference type="EMBL" id="KLU07722.1"/>
    </source>
</evidence>
<feature type="binding site" evidence="5">
    <location>
        <position position="36"/>
    </location>
    <ligand>
        <name>AMP</name>
        <dbReference type="ChEBI" id="CHEBI:456215"/>
    </ligand>
</feature>
<evidence type="ECO:0000256" key="5">
    <source>
        <dbReference type="HAMAP-Rule" id="MF_00235"/>
    </source>
</evidence>
<dbReference type="Gene3D" id="3.40.50.300">
    <property type="entry name" value="P-loop containing nucleotide triphosphate hydrolases"/>
    <property type="match status" value="1"/>
</dbReference>
<gene>
    <name evidence="5" type="primary">adk</name>
    <name evidence="8" type="ORF">RISK_000239</name>
</gene>
<dbReference type="Pfam" id="PF00406">
    <property type="entry name" value="ADK"/>
    <property type="match status" value="1"/>
</dbReference>
<comment type="catalytic activity">
    <reaction evidence="5 7">
        <text>AMP + ATP = 2 ADP</text>
        <dbReference type="Rhea" id="RHEA:12973"/>
        <dbReference type="ChEBI" id="CHEBI:30616"/>
        <dbReference type="ChEBI" id="CHEBI:456215"/>
        <dbReference type="ChEBI" id="CHEBI:456216"/>
        <dbReference type="EC" id="2.7.4.3"/>
    </reaction>
</comment>
<comment type="caution">
    <text evidence="8">The sequence shown here is derived from an EMBL/GenBank/DDBJ whole genome shotgun (WGS) entry which is preliminary data.</text>
</comment>
<dbReference type="EMBL" id="LECT01000003">
    <property type="protein sequence ID" value="KLU07722.1"/>
    <property type="molecule type" value="Genomic_DNA"/>
</dbReference>
<dbReference type="UniPathway" id="UPA00588">
    <property type="reaction ID" value="UER00649"/>
</dbReference>